<feature type="non-terminal residue" evidence="2">
    <location>
        <position position="260"/>
    </location>
</feature>
<feature type="compositionally biased region" description="Gly residues" evidence="1">
    <location>
        <begin position="131"/>
        <end position="143"/>
    </location>
</feature>
<name>A0A9P6R382_9FUNG</name>
<protein>
    <submittedName>
        <fullName evidence="2">Uncharacterized protein</fullName>
    </submittedName>
</protein>
<accession>A0A9P6R382</accession>
<evidence type="ECO:0000313" key="2">
    <source>
        <dbReference type="EMBL" id="KAG0307522.1"/>
    </source>
</evidence>
<keyword evidence="3" id="KW-1185">Reference proteome</keyword>
<dbReference type="AlphaFoldDB" id="A0A9P6R382"/>
<sequence length="260" mass="28095">MSLEIPSYPYPCLTHSATLRPLSTAAETTTTFYLIGVTTESTIQKDKARLDFNSVDLTLINNPTIQLLGSDVDPKHWTALAPRLCAHYSGAAFPNKKGDIKPTRIHIQQFSKKWSFDLNVSVDDGNDGEGGKGNKGGKGGGKGGEVKFEKPNFENKEAVFLSPRQFAIVGQAGENMPSQFFPSQTTYLAVGTFETSPVAPVIGHITAFEADGSSGQIFPAYSMDKLVQIKSPRPVQMNNITLTSAAIPVHMGLTAFILDK</sequence>
<proteinExistence type="predicted"/>
<organism evidence="2 3">
    <name type="scientific">Linnemannia gamsii</name>
    <dbReference type="NCBI Taxonomy" id="64522"/>
    <lineage>
        <taxon>Eukaryota</taxon>
        <taxon>Fungi</taxon>
        <taxon>Fungi incertae sedis</taxon>
        <taxon>Mucoromycota</taxon>
        <taxon>Mortierellomycotina</taxon>
        <taxon>Mortierellomycetes</taxon>
        <taxon>Mortierellales</taxon>
        <taxon>Mortierellaceae</taxon>
        <taxon>Linnemannia</taxon>
    </lineage>
</organism>
<dbReference type="Proteomes" id="UP000823405">
    <property type="component" value="Unassembled WGS sequence"/>
</dbReference>
<dbReference type="OrthoDB" id="2429348at2759"/>
<dbReference type="EMBL" id="JAAAIN010001064">
    <property type="protein sequence ID" value="KAG0307522.1"/>
    <property type="molecule type" value="Genomic_DNA"/>
</dbReference>
<evidence type="ECO:0000313" key="3">
    <source>
        <dbReference type="Proteomes" id="UP000823405"/>
    </source>
</evidence>
<reference evidence="2" key="1">
    <citation type="journal article" date="2020" name="Fungal Divers.">
        <title>Resolving the Mortierellaceae phylogeny through synthesis of multi-gene phylogenetics and phylogenomics.</title>
        <authorList>
            <person name="Vandepol N."/>
            <person name="Liber J."/>
            <person name="Desiro A."/>
            <person name="Na H."/>
            <person name="Kennedy M."/>
            <person name="Barry K."/>
            <person name="Grigoriev I.V."/>
            <person name="Miller A.N."/>
            <person name="O'Donnell K."/>
            <person name="Stajich J.E."/>
            <person name="Bonito G."/>
        </authorList>
    </citation>
    <scope>NUCLEOTIDE SEQUENCE</scope>
    <source>
        <strain evidence="2">NVP60</strain>
    </source>
</reference>
<gene>
    <name evidence="2" type="ORF">BGZ97_000370</name>
</gene>
<evidence type="ECO:0000256" key="1">
    <source>
        <dbReference type="SAM" id="MobiDB-lite"/>
    </source>
</evidence>
<comment type="caution">
    <text evidence="2">The sequence shown here is derived from an EMBL/GenBank/DDBJ whole genome shotgun (WGS) entry which is preliminary data.</text>
</comment>
<feature type="region of interest" description="Disordered" evidence="1">
    <location>
        <begin position="124"/>
        <end position="147"/>
    </location>
</feature>